<dbReference type="EnsemblPlants" id="AET5Gv20367100.8">
    <property type="protein sequence ID" value="AET5Gv20367100.8"/>
    <property type="gene ID" value="AET5Gv20367100"/>
</dbReference>
<dbReference type="AlphaFoldDB" id="A0A453KBB8"/>
<reference evidence="3" key="1">
    <citation type="journal article" date="2014" name="Science">
        <title>Ancient hybridizations among the ancestral genomes of bread wheat.</title>
        <authorList>
            <consortium name="International Wheat Genome Sequencing Consortium,"/>
            <person name="Marcussen T."/>
            <person name="Sandve S.R."/>
            <person name="Heier L."/>
            <person name="Spannagl M."/>
            <person name="Pfeifer M."/>
            <person name="Jakobsen K.S."/>
            <person name="Wulff B.B."/>
            <person name="Steuernagel B."/>
            <person name="Mayer K.F."/>
            <person name="Olsen O.A."/>
        </authorList>
    </citation>
    <scope>NUCLEOTIDE SEQUENCE [LARGE SCALE GENOMIC DNA]</scope>
    <source>
        <strain evidence="3">cv. AL8/78</strain>
    </source>
</reference>
<evidence type="ECO:0000313" key="3">
    <source>
        <dbReference type="Proteomes" id="UP000015105"/>
    </source>
</evidence>
<organism evidence="2 3">
    <name type="scientific">Aegilops tauschii subsp. strangulata</name>
    <name type="common">Goatgrass</name>
    <dbReference type="NCBI Taxonomy" id="200361"/>
    <lineage>
        <taxon>Eukaryota</taxon>
        <taxon>Viridiplantae</taxon>
        <taxon>Streptophyta</taxon>
        <taxon>Embryophyta</taxon>
        <taxon>Tracheophyta</taxon>
        <taxon>Spermatophyta</taxon>
        <taxon>Magnoliopsida</taxon>
        <taxon>Liliopsida</taxon>
        <taxon>Poales</taxon>
        <taxon>Poaceae</taxon>
        <taxon>BOP clade</taxon>
        <taxon>Pooideae</taxon>
        <taxon>Triticodae</taxon>
        <taxon>Triticeae</taxon>
        <taxon>Triticinae</taxon>
        <taxon>Aegilops</taxon>
    </lineage>
</organism>
<accession>A0A453KBB8</accession>
<reference evidence="2" key="5">
    <citation type="journal article" date="2021" name="G3 (Bethesda)">
        <title>Aegilops tauschii genome assembly Aet v5.0 features greater sequence contiguity and improved annotation.</title>
        <authorList>
            <person name="Wang L."/>
            <person name="Zhu T."/>
            <person name="Rodriguez J.C."/>
            <person name="Deal K.R."/>
            <person name="Dubcovsky J."/>
            <person name="McGuire P.E."/>
            <person name="Lux T."/>
            <person name="Spannagl M."/>
            <person name="Mayer K.F.X."/>
            <person name="Baldrich P."/>
            <person name="Meyers B.C."/>
            <person name="Huo N."/>
            <person name="Gu Y.Q."/>
            <person name="Zhou H."/>
            <person name="Devos K.M."/>
            <person name="Bennetzen J.L."/>
            <person name="Unver T."/>
            <person name="Budak H."/>
            <person name="Gulick P.J."/>
            <person name="Galiba G."/>
            <person name="Kalapos B."/>
            <person name="Nelson D.R."/>
            <person name="Li P."/>
            <person name="You F.M."/>
            <person name="Luo M.C."/>
            <person name="Dvorak J."/>
        </authorList>
    </citation>
    <scope>NUCLEOTIDE SEQUENCE [LARGE SCALE GENOMIC DNA]</scope>
    <source>
        <strain evidence="2">cv. AL8/78</strain>
    </source>
</reference>
<evidence type="ECO:0000313" key="2">
    <source>
        <dbReference type="EnsemblPlants" id="AET5Gv20367100.8"/>
    </source>
</evidence>
<feature type="region of interest" description="Disordered" evidence="1">
    <location>
        <begin position="1"/>
        <end position="56"/>
    </location>
</feature>
<reference evidence="2" key="4">
    <citation type="submission" date="2019-03" db="UniProtKB">
        <authorList>
            <consortium name="EnsemblPlants"/>
        </authorList>
    </citation>
    <scope>IDENTIFICATION</scope>
</reference>
<sequence length="71" mass="7312">TPPAGQAPSPCACGGASRSSLPDTGIPLNTETWPLSSSASLTQERGTGDRGGWSSFRPSCTRPARCIDYEG</sequence>
<reference evidence="2" key="3">
    <citation type="journal article" date="2017" name="Nature">
        <title>Genome sequence of the progenitor of the wheat D genome Aegilops tauschii.</title>
        <authorList>
            <person name="Luo M.C."/>
            <person name="Gu Y.Q."/>
            <person name="Puiu D."/>
            <person name="Wang H."/>
            <person name="Twardziok S.O."/>
            <person name="Deal K.R."/>
            <person name="Huo N."/>
            <person name="Zhu T."/>
            <person name="Wang L."/>
            <person name="Wang Y."/>
            <person name="McGuire P.E."/>
            <person name="Liu S."/>
            <person name="Long H."/>
            <person name="Ramasamy R.K."/>
            <person name="Rodriguez J.C."/>
            <person name="Van S.L."/>
            <person name="Yuan L."/>
            <person name="Wang Z."/>
            <person name="Xia Z."/>
            <person name="Xiao L."/>
            <person name="Anderson O.D."/>
            <person name="Ouyang S."/>
            <person name="Liang Y."/>
            <person name="Zimin A.V."/>
            <person name="Pertea G."/>
            <person name="Qi P."/>
            <person name="Bennetzen J.L."/>
            <person name="Dai X."/>
            <person name="Dawson M.W."/>
            <person name="Muller H.G."/>
            <person name="Kugler K."/>
            <person name="Rivarola-Duarte L."/>
            <person name="Spannagl M."/>
            <person name="Mayer K.F.X."/>
            <person name="Lu F.H."/>
            <person name="Bevan M.W."/>
            <person name="Leroy P."/>
            <person name="Li P."/>
            <person name="You F.M."/>
            <person name="Sun Q."/>
            <person name="Liu Z."/>
            <person name="Lyons E."/>
            <person name="Wicker T."/>
            <person name="Salzberg S.L."/>
            <person name="Devos K.M."/>
            <person name="Dvorak J."/>
        </authorList>
    </citation>
    <scope>NUCLEOTIDE SEQUENCE [LARGE SCALE GENOMIC DNA]</scope>
    <source>
        <strain evidence="2">cv. AL8/78</strain>
    </source>
</reference>
<reference evidence="3" key="2">
    <citation type="journal article" date="2017" name="Nat. Plants">
        <title>The Aegilops tauschii genome reveals multiple impacts of transposons.</title>
        <authorList>
            <person name="Zhao G."/>
            <person name="Zou C."/>
            <person name="Li K."/>
            <person name="Wang K."/>
            <person name="Li T."/>
            <person name="Gao L."/>
            <person name="Zhang X."/>
            <person name="Wang H."/>
            <person name="Yang Z."/>
            <person name="Liu X."/>
            <person name="Jiang W."/>
            <person name="Mao L."/>
            <person name="Kong X."/>
            <person name="Jiao Y."/>
            <person name="Jia J."/>
        </authorList>
    </citation>
    <scope>NUCLEOTIDE SEQUENCE [LARGE SCALE GENOMIC DNA]</scope>
    <source>
        <strain evidence="3">cv. AL8/78</strain>
    </source>
</reference>
<keyword evidence="3" id="KW-1185">Reference proteome</keyword>
<protein>
    <submittedName>
        <fullName evidence="2">Uncharacterized protein</fullName>
    </submittedName>
</protein>
<name>A0A453KBB8_AEGTS</name>
<evidence type="ECO:0000256" key="1">
    <source>
        <dbReference type="SAM" id="MobiDB-lite"/>
    </source>
</evidence>
<feature type="compositionally biased region" description="Polar residues" evidence="1">
    <location>
        <begin position="17"/>
        <end position="45"/>
    </location>
</feature>
<dbReference type="Gramene" id="AET5Gv20367100.8">
    <property type="protein sequence ID" value="AET5Gv20367100.8"/>
    <property type="gene ID" value="AET5Gv20367100"/>
</dbReference>
<dbReference type="Proteomes" id="UP000015105">
    <property type="component" value="Chromosome 5D"/>
</dbReference>
<proteinExistence type="predicted"/>